<dbReference type="AlphaFoldDB" id="A0A1H2TEL5"/>
<evidence type="ECO:0000256" key="5">
    <source>
        <dbReference type="ARBA" id="ARBA00022989"/>
    </source>
</evidence>
<protein>
    <submittedName>
        <fullName evidence="9">NitT/TauT family transport system permease protein</fullName>
    </submittedName>
</protein>
<feature type="transmembrane region" description="Helical" evidence="7">
    <location>
        <begin position="220"/>
        <end position="241"/>
    </location>
</feature>
<keyword evidence="5 7" id="KW-1133">Transmembrane helix</keyword>
<keyword evidence="4 7" id="KW-0812">Transmembrane</keyword>
<organism evidence="9 10">
    <name type="scientific">Tepidimicrobium xylanilyticum</name>
    <dbReference type="NCBI Taxonomy" id="1123352"/>
    <lineage>
        <taxon>Bacteria</taxon>
        <taxon>Bacillati</taxon>
        <taxon>Bacillota</taxon>
        <taxon>Tissierellia</taxon>
        <taxon>Tissierellales</taxon>
        <taxon>Tepidimicrobiaceae</taxon>
        <taxon>Tepidimicrobium</taxon>
    </lineage>
</organism>
<feature type="transmembrane region" description="Helical" evidence="7">
    <location>
        <begin position="192"/>
        <end position="214"/>
    </location>
</feature>
<keyword evidence="6 7" id="KW-0472">Membrane</keyword>
<dbReference type="Gene3D" id="1.10.3720.10">
    <property type="entry name" value="MetI-like"/>
    <property type="match status" value="1"/>
</dbReference>
<gene>
    <name evidence="9" type="ORF">SAMN05660923_00693</name>
</gene>
<dbReference type="EMBL" id="FNNG01000002">
    <property type="protein sequence ID" value="SDW42322.1"/>
    <property type="molecule type" value="Genomic_DNA"/>
</dbReference>
<dbReference type="GO" id="GO:0005886">
    <property type="term" value="C:plasma membrane"/>
    <property type="evidence" value="ECO:0007669"/>
    <property type="project" value="UniProtKB-SubCell"/>
</dbReference>
<keyword evidence="10" id="KW-1185">Reference proteome</keyword>
<dbReference type="GO" id="GO:0055085">
    <property type="term" value="P:transmembrane transport"/>
    <property type="evidence" value="ECO:0007669"/>
    <property type="project" value="InterPro"/>
</dbReference>
<evidence type="ECO:0000256" key="6">
    <source>
        <dbReference type="ARBA" id="ARBA00023136"/>
    </source>
</evidence>
<dbReference type="RefSeq" id="WP_093750905.1">
    <property type="nucleotide sequence ID" value="NZ_FNNG01000002.1"/>
</dbReference>
<comment type="subcellular location">
    <subcellularLocation>
        <location evidence="1 7">Cell membrane</location>
        <topology evidence="1 7">Multi-pass membrane protein</topology>
    </subcellularLocation>
</comment>
<dbReference type="InterPro" id="IPR000515">
    <property type="entry name" value="MetI-like"/>
</dbReference>
<reference evidence="9 10" key="1">
    <citation type="submission" date="2016-10" db="EMBL/GenBank/DDBJ databases">
        <authorList>
            <person name="de Groot N.N."/>
        </authorList>
    </citation>
    <scope>NUCLEOTIDE SEQUENCE [LARGE SCALE GENOMIC DNA]</scope>
    <source>
        <strain evidence="9 10">DSM 23310</strain>
    </source>
</reference>
<dbReference type="InterPro" id="IPR035906">
    <property type="entry name" value="MetI-like_sf"/>
</dbReference>
<dbReference type="OrthoDB" id="9804353at2"/>
<evidence type="ECO:0000259" key="8">
    <source>
        <dbReference type="PROSITE" id="PS50928"/>
    </source>
</evidence>
<dbReference type="PANTHER" id="PTHR30151:SF20">
    <property type="entry name" value="ABC TRANSPORTER PERMEASE PROTEIN HI_0355-RELATED"/>
    <property type="match status" value="1"/>
</dbReference>
<evidence type="ECO:0000256" key="3">
    <source>
        <dbReference type="ARBA" id="ARBA00022475"/>
    </source>
</evidence>
<feature type="transmembrane region" description="Helical" evidence="7">
    <location>
        <begin position="95"/>
        <end position="120"/>
    </location>
</feature>
<evidence type="ECO:0000256" key="1">
    <source>
        <dbReference type="ARBA" id="ARBA00004651"/>
    </source>
</evidence>
<dbReference type="CDD" id="cd06261">
    <property type="entry name" value="TM_PBP2"/>
    <property type="match status" value="1"/>
</dbReference>
<dbReference type="Proteomes" id="UP000198828">
    <property type="component" value="Unassembled WGS sequence"/>
</dbReference>
<evidence type="ECO:0000256" key="4">
    <source>
        <dbReference type="ARBA" id="ARBA00022692"/>
    </source>
</evidence>
<dbReference type="PROSITE" id="PS50928">
    <property type="entry name" value="ABC_TM1"/>
    <property type="match status" value="1"/>
</dbReference>
<keyword evidence="3" id="KW-1003">Cell membrane</keyword>
<feature type="transmembrane region" description="Helical" evidence="7">
    <location>
        <begin position="6"/>
        <end position="24"/>
    </location>
</feature>
<accession>A0A1H2TEL5</accession>
<evidence type="ECO:0000313" key="9">
    <source>
        <dbReference type="EMBL" id="SDW42322.1"/>
    </source>
</evidence>
<dbReference type="SUPFAM" id="SSF161098">
    <property type="entry name" value="MetI-like"/>
    <property type="match status" value="1"/>
</dbReference>
<sequence length="266" mass="29253">MEDKSKYIIIIIRILLIGAFILAWELSARARLYNPLFTSYPSEILKDLIEFYTSGDLVKHTSVTLREAFTGLFYGTVFGVVIGLILGQFETLGKILLPIITAIHGIPQLTLAPVYILWFGLGLTSKIFLAALMVFFNVFFSTYAGVHNVEPKLIESAILLGAGKVQTLIHVVLPSSLPFILSGIRVGVGSSLVGAIIGEYIGASAGFGWMIAYASSFFNIARVMSCILILLLVGIFLNFSLDKIENYLLRWRAPTNLSMKHGKTVQ</sequence>
<evidence type="ECO:0000256" key="7">
    <source>
        <dbReference type="RuleBase" id="RU363032"/>
    </source>
</evidence>
<evidence type="ECO:0000256" key="2">
    <source>
        <dbReference type="ARBA" id="ARBA00022448"/>
    </source>
</evidence>
<feature type="transmembrane region" description="Helical" evidence="7">
    <location>
        <begin position="69"/>
        <end position="89"/>
    </location>
</feature>
<dbReference type="PANTHER" id="PTHR30151">
    <property type="entry name" value="ALKANE SULFONATE ABC TRANSPORTER-RELATED, MEMBRANE SUBUNIT"/>
    <property type="match status" value="1"/>
</dbReference>
<keyword evidence="2 7" id="KW-0813">Transport</keyword>
<proteinExistence type="inferred from homology"/>
<feature type="domain" description="ABC transmembrane type-1" evidence="8">
    <location>
        <begin position="61"/>
        <end position="241"/>
    </location>
</feature>
<dbReference type="Pfam" id="PF00528">
    <property type="entry name" value="BPD_transp_1"/>
    <property type="match status" value="1"/>
</dbReference>
<feature type="transmembrane region" description="Helical" evidence="7">
    <location>
        <begin position="127"/>
        <end position="146"/>
    </location>
</feature>
<comment type="similarity">
    <text evidence="7">Belongs to the binding-protein-dependent transport system permease family.</text>
</comment>
<evidence type="ECO:0000313" key="10">
    <source>
        <dbReference type="Proteomes" id="UP000198828"/>
    </source>
</evidence>
<name>A0A1H2TEL5_9FIRM</name>